<feature type="domain" description="RNA polymerase sigma-70 region 2" evidence="7">
    <location>
        <begin position="10"/>
        <end position="45"/>
    </location>
</feature>
<evidence type="ECO:0000259" key="8">
    <source>
        <dbReference type="Pfam" id="PF04545"/>
    </source>
</evidence>
<evidence type="ECO:0000259" key="7">
    <source>
        <dbReference type="Pfam" id="PF04542"/>
    </source>
</evidence>
<feature type="region of interest" description="Disordered" evidence="6">
    <location>
        <begin position="68"/>
        <end position="92"/>
    </location>
</feature>
<dbReference type="InterPro" id="IPR014284">
    <property type="entry name" value="RNA_pol_sigma-70_dom"/>
</dbReference>
<keyword evidence="3" id="KW-0238">DNA-binding</keyword>
<keyword evidence="1" id="KW-0805">Transcription regulation</keyword>
<reference evidence="9" key="1">
    <citation type="journal article" date="2021" name="Proc. Natl. Acad. Sci. U.S.A.">
        <title>A Catalog of Tens of Thousands of Viruses from Human Metagenomes Reveals Hidden Associations with Chronic Diseases.</title>
        <authorList>
            <person name="Tisza M.J."/>
            <person name="Buck C.B."/>
        </authorList>
    </citation>
    <scope>NUCLEOTIDE SEQUENCE</scope>
    <source>
        <strain evidence="9">CtrsQ3</strain>
    </source>
</reference>
<evidence type="ECO:0000313" key="9">
    <source>
        <dbReference type="EMBL" id="DAD81191.1"/>
    </source>
</evidence>
<proteinExistence type="predicted"/>
<dbReference type="GO" id="GO:0016987">
    <property type="term" value="F:sigma factor activity"/>
    <property type="evidence" value="ECO:0007669"/>
    <property type="project" value="UniProtKB-KW"/>
</dbReference>
<dbReference type="Pfam" id="PF04545">
    <property type="entry name" value="Sigma70_r4"/>
    <property type="match status" value="1"/>
</dbReference>
<dbReference type="GO" id="GO:0006352">
    <property type="term" value="P:DNA-templated transcription initiation"/>
    <property type="evidence" value="ECO:0007669"/>
    <property type="project" value="InterPro"/>
</dbReference>
<dbReference type="InterPro" id="IPR007630">
    <property type="entry name" value="RNA_pol_sigma70_r4"/>
</dbReference>
<dbReference type="PANTHER" id="PTHR30603">
    <property type="entry name" value="RNA POLYMERASE SIGMA FACTOR RPO"/>
    <property type="match status" value="1"/>
</dbReference>
<dbReference type="Pfam" id="PF04542">
    <property type="entry name" value="Sigma70_r2"/>
    <property type="match status" value="1"/>
</dbReference>
<dbReference type="CDD" id="cd06171">
    <property type="entry name" value="Sigma70_r4"/>
    <property type="match status" value="1"/>
</dbReference>
<dbReference type="Gene3D" id="1.20.140.160">
    <property type="match status" value="1"/>
</dbReference>
<name>A0A8S5MGL5_9VIRU</name>
<dbReference type="InterPro" id="IPR000943">
    <property type="entry name" value="RNA_pol_sigma70"/>
</dbReference>
<organism evidence="9">
    <name type="scientific">Phage sp. ctrsQ3</name>
    <dbReference type="NCBI Taxonomy" id="2826752"/>
    <lineage>
        <taxon>Viruses</taxon>
    </lineage>
</organism>
<dbReference type="SUPFAM" id="SSF88946">
    <property type="entry name" value="Sigma2 domain of RNA polymerase sigma factors"/>
    <property type="match status" value="1"/>
</dbReference>
<evidence type="ECO:0000256" key="1">
    <source>
        <dbReference type="ARBA" id="ARBA00023015"/>
    </source>
</evidence>
<dbReference type="NCBIfam" id="TIGR02937">
    <property type="entry name" value="sigma70-ECF"/>
    <property type="match status" value="1"/>
</dbReference>
<accession>A0A8S5MGL5</accession>
<sequence>MTALQLSGNPRGVEFDDLYQTGYLAMVAAVEIYSPERGAFSTWFMFHLKTAFSEATGYRTKNGRCEPLNTAASLDRPVQPDEPDGGTLGELVPDSRAADAIENVEESVYHEQLHKAIDGAISELSPDNAQVLRLRYWGDMTLSAVGEVMGKSPERTRQMESKGIRELRKSKTLHRFLDFDMYHGTGLGAFRSSGSSIQEQYILKQERREEYERKRRKEQAFEEEADAMTRRVAARVASMSPEEKRAMLEKAGITITT</sequence>
<evidence type="ECO:0000256" key="2">
    <source>
        <dbReference type="ARBA" id="ARBA00023082"/>
    </source>
</evidence>
<evidence type="ECO:0000256" key="3">
    <source>
        <dbReference type="ARBA" id="ARBA00023125"/>
    </source>
</evidence>
<dbReference type="InterPro" id="IPR007627">
    <property type="entry name" value="RNA_pol_sigma70_r2"/>
</dbReference>
<dbReference type="EMBL" id="BK014897">
    <property type="protein sequence ID" value="DAD81191.1"/>
    <property type="molecule type" value="Genomic_DNA"/>
</dbReference>
<evidence type="ECO:0000256" key="6">
    <source>
        <dbReference type="SAM" id="MobiDB-lite"/>
    </source>
</evidence>
<evidence type="ECO:0000256" key="4">
    <source>
        <dbReference type="ARBA" id="ARBA00023163"/>
    </source>
</evidence>
<dbReference type="Gene3D" id="1.10.1740.10">
    <property type="match status" value="1"/>
</dbReference>
<dbReference type="GO" id="GO:0003677">
    <property type="term" value="F:DNA binding"/>
    <property type="evidence" value="ECO:0007669"/>
    <property type="project" value="UniProtKB-KW"/>
</dbReference>
<dbReference type="InterPro" id="IPR050239">
    <property type="entry name" value="Sigma-70_RNA_pol_init_factors"/>
</dbReference>
<protein>
    <submittedName>
        <fullName evidence="9">DNA directed RNA polymerase subunit</fullName>
    </submittedName>
</protein>
<dbReference type="PANTHER" id="PTHR30603:SF47">
    <property type="entry name" value="RNA POLYMERASE SIGMA FACTOR SIGD, CHLOROPLASTIC"/>
    <property type="match status" value="1"/>
</dbReference>
<dbReference type="SUPFAM" id="SSF88659">
    <property type="entry name" value="Sigma3 and sigma4 domains of RNA polymerase sigma factors"/>
    <property type="match status" value="1"/>
</dbReference>
<feature type="domain" description="RNA polymerase sigma-70 region 4" evidence="8">
    <location>
        <begin position="120"/>
        <end position="169"/>
    </location>
</feature>
<evidence type="ECO:0000256" key="5">
    <source>
        <dbReference type="SAM" id="Coils"/>
    </source>
</evidence>
<keyword evidence="2" id="KW-0731">Sigma factor</keyword>
<dbReference type="InterPro" id="IPR013325">
    <property type="entry name" value="RNA_pol_sigma_r2"/>
</dbReference>
<dbReference type="InterPro" id="IPR013324">
    <property type="entry name" value="RNA_pol_sigma_r3/r4-like"/>
</dbReference>
<dbReference type="PRINTS" id="PR00046">
    <property type="entry name" value="SIGMA70FCT"/>
</dbReference>
<feature type="coiled-coil region" evidence="5">
    <location>
        <begin position="204"/>
        <end position="231"/>
    </location>
</feature>
<keyword evidence="5" id="KW-0175">Coiled coil</keyword>
<keyword evidence="4" id="KW-0804">Transcription</keyword>